<dbReference type="RefSeq" id="WP_167456173.1">
    <property type="nucleotide sequence ID" value="NZ_QGTL01000002.1"/>
</dbReference>
<evidence type="ECO:0000313" key="2">
    <source>
        <dbReference type="EMBL" id="PWV79344.1"/>
    </source>
</evidence>
<evidence type="ECO:0000313" key="3">
    <source>
        <dbReference type="Proteomes" id="UP000246410"/>
    </source>
</evidence>
<feature type="chain" id="PRO_5016336582" evidence="1">
    <location>
        <begin position="26"/>
        <end position="72"/>
    </location>
</feature>
<keyword evidence="3" id="KW-1185">Reference proteome</keyword>
<feature type="signal peptide" evidence="1">
    <location>
        <begin position="1"/>
        <end position="25"/>
    </location>
</feature>
<name>A0A317NYW9_9NOCA</name>
<protein>
    <submittedName>
        <fullName evidence="2">Uncharacterized protein</fullName>
    </submittedName>
</protein>
<organism evidence="2 3">
    <name type="scientific">Nocardia neocaledoniensis</name>
    <dbReference type="NCBI Taxonomy" id="236511"/>
    <lineage>
        <taxon>Bacteria</taxon>
        <taxon>Bacillati</taxon>
        <taxon>Actinomycetota</taxon>
        <taxon>Actinomycetes</taxon>
        <taxon>Mycobacteriales</taxon>
        <taxon>Nocardiaceae</taxon>
        <taxon>Nocardia</taxon>
    </lineage>
</organism>
<keyword evidence="1" id="KW-0732">Signal</keyword>
<sequence>MFRTFTISLAALAATTVLTAGPALAAPAEGVDSGSASATGSSTIAWALLCAVTSISSGSDSNTWCTGPNPGA</sequence>
<evidence type="ECO:0000256" key="1">
    <source>
        <dbReference type="SAM" id="SignalP"/>
    </source>
</evidence>
<comment type="caution">
    <text evidence="2">The sequence shown here is derived from an EMBL/GenBank/DDBJ whole genome shotgun (WGS) entry which is preliminary data.</text>
</comment>
<dbReference type="AlphaFoldDB" id="A0A317NYW9"/>
<proteinExistence type="predicted"/>
<dbReference type="EMBL" id="QGTL01000002">
    <property type="protein sequence ID" value="PWV79344.1"/>
    <property type="molecule type" value="Genomic_DNA"/>
</dbReference>
<gene>
    <name evidence="2" type="ORF">DFR69_102407</name>
</gene>
<accession>A0A317NYW9</accession>
<reference evidence="2 3" key="1">
    <citation type="submission" date="2018-05" db="EMBL/GenBank/DDBJ databases">
        <title>Genomic Encyclopedia of Type Strains, Phase IV (KMG-IV): sequencing the most valuable type-strain genomes for metagenomic binning, comparative biology and taxonomic classification.</title>
        <authorList>
            <person name="Goeker M."/>
        </authorList>
    </citation>
    <scope>NUCLEOTIDE SEQUENCE [LARGE SCALE GENOMIC DNA]</scope>
    <source>
        <strain evidence="2 3">DSM 44717</strain>
    </source>
</reference>
<dbReference type="Proteomes" id="UP000246410">
    <property type="component" value="Unassembled WGS sequence"/>
</dbReference>